<organism evidence="3 4">
    <name type="scientific">Cellulomonas carbonis T26</name>
    <dbReference type="NCBI Taxonomy" id="947969"/>
    <lineage>
        <taxon>Bacteria</taxon>
        <taxon>Bacillati</taxon>
        <taxon>Actinomycetota</taxon>
        <taxon>Actinomycetes</taxon>
        <taxon>Micrococcales</taxon>
        <taxon>Cellulomonadaceae</taxon>
        <taxon>Cellulomonas</taxon>
    </lineage>
</organism>
<dbReference type="Gene3D" id="3.30.70.100">
    <property type="match status" value="1"/>
</dbReference>
<dbReference type="CDD" id="cd00371">
    <property type="entry name" value="HMA"/>
    <property type="match status" value="1"/>
</dbReference>
<dbReference type="PROSITE" id="PS50846">
    <property type="entry name" value="HMA_2"/>
    <property type="match status" value="1"/>
</dbReference>
<dbReference type="InterPro" id="IPR017969">
    <property type="entry name" value="Heavy-metal-associated_CS"/>
</dbReference>
<gene>
    <name evidence="3" type="ORF">N868_10715</name>
</gene>
<keyword evidence="4" id="KW-1185">Reference proteome</keyword>
<dbReference type="RefSeq" id="WP_043604897.1">
    <property type="nucleotide sequence ID" value="NZ_AXCY01000023.1"/>
</dbReference>
<keyword evidence="1" id="KW-0479">Metal-binding</keyword>
<evidence type="ECO:0000313" key="4">
    <source>
        <dbReference type="Proteomes" id="UP000029839"/>
    </source>
</evidence>
<comment type="caution">
    <text evidence="3">The sequence shown here is derived from an EMBL/GenBank/DDBJ whole genome shotgun (WGS) entry which is preliminary data.</text>
</comment>
<dbReference type="InterPro" id="IPR006121">
    <property type="entry name" value="HMA_dom"/>
</dbReference>
<reference evidence="3 4" key="1">
    <citation type="submission" date="2013-08" db="EMBL/GenBank/DDBJ databases">
        <title>Genome sequencing of Cellulomonas carbonis T26.</title>
        <authorList>
            <person name="Chen F."/>
            <person name="Li Y."/>
            <person name="Wang G."/>
        </authorList>
    </citation>
    <scope>NUCLEOTIDE SEQUENCE [LARGE SCALE GENOMIC DNA]</scope>
    <source>
        <strain evidence="3 4">T26</strain>
    </source>
</reference>
<feature type="domain" description="HMA" evidence="2">
    <location>
        <begin position="4"/>
        <end position="72"/>
    </location>
</feature>
<protein>
    <submittedName>
        <fullName evidence="3">Cation-transporting ATPase</fullName>
    </submittedName>
</protein>
<evidence type="ECO:0000313" key="3">
    <source>
        <dbReference type="EMBL" id="KGM11372.1"/>
    </source>
</evidence>
<dbReference type="InterPro" id="IPR036163">
    <property type="entry name" value="HMA_dom_sf"/>
</dbReference>
<evidence type="ECO:0000259" key="2">
    <source>
        <dbReference type="PROSITE" id="PS50846"/>
    </source>
</evidence>
<dbReference type="AlphaFoldDB" id="A0A0A0BUK8"/>
<evidence type="ECO:0000256" key="1">
    <source>
        <dbReference type="ARBA" id="ARBA00022723"/>
    </source>
</evidence>
<dbReference type="OrthoDB" id="9813965at2"/>
<accession>A0A0A0BUK8</accession>
<sequence>MSTQTVDVNVQGMTCGHCVRSVQEEISEIPGVTDVQVELVSGGTSTVKVTSTEPVSADALEAAVKEAGYSVAPPRSLL</sequence>
<dbReference type="SUPFAM" id="SSF55008">
    <property type="entry name" value="HMA, heavy metal-associated domain"/>
    <property type="match status" value="1"/>
</dbReference>
<dbReference type="GO" id="GO:0046872">
    <property type="term" value="F:metal ion binding"/>
    <property type="evidence" value="ECO:0007669"/>
    <property type="project" value="UniProtKB-KW"/>
</dbReference>
<dbReference type="PROSITE" id="PS01047">
    <property type="entry name" value="HMA_1"/>
    <property type="match status" value="1"/>
</dbReference>
<dbReference type="EMBL" id="AXCY01000023">
    <property type="protein sequence ID" value="KGM11372.1"/>
    <property type="molecule type" value="Genomic_DNA"/>
</dbReference>
<reference evidence="3 4" key="2">
    <citation type="journal article" date="2015" name="Stand. Genomic Sci.">
        <title>Draft genome sequence of Cellulomonas carbonis T26(T) and comparative analysis of six Cellulomonas genomes.</title>
        <authorList>
            <person name="Zhuang W."/>
            <person name="Zhang S."/>
            <person name="Xia X."/>
            <person name="Wang G."/>
        </authorList>
    </citation>
    <scope>NUCLEOTIDE SEQUENCE [LARGE SCALE GENOMIC DNA]</scope>
    <source>
        <strain evidence="3 4">T26</strain>
    </source>
</reference>
<dbReference type="Proteomes" id="UP000029839">
    <property type="component" value="Unassembled WGS sequence"/>
</dbReference>
<name>A0A0A0BUK8_9CELL</name>
<dbReference type="Pfam" id="PF00403">
    <property type="entry name" value="HMA"/>
    <property type="match status" value="1"/>
</dbReference>
<proteinExistence type="predicted"/>